<dbReference type="AlphaFoldDB" id="A0A834LWN9"/>
<comment type="caution">
    <text evidence="1">The sequence shown here is derived from an EMBL/GenBank/DDBJ whole genome shotgun (WGS) entry which is preliminary data.</text>
</comment>
<dbReference type="EMBL" id="WJXA01000002">
    <property type="protein sequence ID" value="KAF7151275.1"/>
    <property type="molecule type" value="Genomic_DNA"/>
</dbReference>
<evidence type="ECO:0000313" key="2">
    <source>
        <dbReference type="Proteomes" id="UP000626092"/>
    </source>
</evidence>
<name>A0A834LWN9_RHOSS</name>
<proteinExistence type="predicted"/>
<sequence length="99" mass="11450">MVEHSNRLYRKLVLNWIQRISCWIEEPRMVKSVVAREPNHNGNECGVNKSDNFYQNMKSDLDPTIKLLEATVTANRLDMESLNSKLEELHCCIVTAGLF</sequence>
<dbReference type="OrthoDB" id="1837635at2759"/>
<gene>
    <name evidence="1" type="ORF">RHSIM_Rhsim02G0093000</name>
</gene>
<dbReference type="Proteomes" id="UP000626092">
    <property type="component" value="Unassembled WGS sequence"/>
</dbReference>
<accession>A0A834LWN9</accession>
<keyword evidence="2" id="KW-1185">Reference proteome</keyword>
<protein>
    <submittedName>
        <fullName evidence="1">Uncharacterized protein</fullName>
    </submittedName>
</protein>
<organism evidence="1 2">
    <name type="scientific">Rhododendron simsii</name>
    <name type="common">Sims's rhododendron</name>
    <dbReference type="NCBI Taxonomy" id="118357"/>
    <lineage>
        <taxon>Eukaryota</taxon>
        <taxon>Viridiplantae</taxon>
        <taxon>Streptophyta</taxon>
        <taxon>Embryophyta</taxon>
        <taxon>Tracheophyta</taxon>
        <taxon>Spermatophyta</taxon>
        <taxon>Magnoliopsida</taxon>
        <taxon>eudicotyledons</taxon>
        <taxon>Gunneridae</taxon>
        <taxon>Pentapetalae</taxon>
        <taxon>asterids</taxon>
        <taxon>Ericales</taxon>
        <taxon>Ericaceae</taxon>
        <taxon>Ericoideae</taxon>
        <taxon>Rhodoreae</taxon>
        <taxon>Rhododendron</taxon>
    </lineage>
</organism>
<reference evidence="1" key="1">
    <citation type="submission" date="2019-11" db="EMBL/GenBank/DDBJ databases">
        <authorList>
            <person name="Liu Y."/>
            <person name="Hou J."/>
            <person name="Li T.-Q."/>
            <person name="Guan C.-H."/>
            <person name="Wu X."/>
            <person name="Wu H.-Z."/>
            <person name="Ling F."/>
            <person name="Zhang R."/>
            <person name="Shi X.-G."/>
            <person name="Ren J.-P."/>
            <person name="Chen E.-F."/>
            <person name="Sun J.-M."/>
        </authorList>
    </citation>
    <scope>NUCLEOTIDE SEQUENCE</scope>
    <source>
        <strain evidence="1">Adult_tree_wgs_1</strain>
        <tissue evidence="1">Leaves</tissue>
    </source>
</reference>
<evidence type="ECO:0000313" key="1">
    <source>
        <dbReference type="EMBL" id="KAF7151275.1"/>
    </source>
</evidence>